<evidence type="ECO:0000313" key="10">
    <source>
        <dbReference type="EMBL" id="CAB9502986.1"/>
    </source>
</evidence>
<sequence>MLSSPTSGKRTSGGLPSPSGRAARLASGSGLPPPPSMATTSGGSKSYAQTISQSMTIDEMRELHHRALQDAEAKRTELRLVLASRYRELVGSSDEVLKMRERSQELHELVHALPGLLTTLVHENDSMTQQIQSIAVKQKQEESKEAPAAAPALSEQEALSQLRRQVSTLPRIVHRALDQQNLHGAALNLIHFFTLVANQTDAYPLAAALAKSTTVTTVTPKFQDAALAAQMKMTFLHVQTIPDKIARLAQQMLQGAASYGPLLAVSSNNNRKSQPPIFGAQWSAAALSALDLLDRTAAGPAQRASKLLDLYYDSKAKLLQSLLDQLNTSTTDTSTDADSAAPDNAEEILSKILLILQYDIILHPYQIFVLRNFPVSDKAPATASAIVASLPFFDIAMAKSKCSHFLAQHLPLLRTKVKSILVSIAGTTASALGKMRQSLYDKTDGADCMALLKDVETNLCSWDDALVSLVDIPTVAAGGGMPLVPPAGEGPKFSLWSALFSNTFSSLVHNILTTSFQSVHTKVVSTLRTSLANAPPLEAMLPHEAYRNTLKIATDLDKALWNVRKDAHELLVHAEEREESERRLRLSLYVQTCEIMGRLVCELRRMVLLTSSSSMEKTSADAVQELIVGRLCYLLKFRLTSLPTLLDPQSAPSSATAGGAANSTGMINRFELQSAFELADDNDDGLITFTEAMEAVESAFSGTPFHGAEMVKETLLLGAEYDIQQQQIPQSSSDLAAASSYDSSNASVPLSSSMDAPANVTISELALLTARGLRHDNAGTNSALGTVQQALDDIVENCFLGWAKASLRPSVEKLSARITNFYEVASTTTDDEWNRLYNTGASPGSNGAIEKVSPMVVGYILDVSSVLNGTIFPTDSLLPVPSMEYATSLGIVVDASDPEGGKIPTMKDTIRWSLVRQSLALVVAAYQDAQKEHDFRQSETDDNNKKKYKNPPVSSLLQLKADLSFVKTCYFERLERDLAAIFEQRQAREDILGNSKNSLEELLGDTDRKLTPFPRAGAVAKTIPEKHQRALEAIDLFLTSLLGRASDAASSSTDVPSADLGTTASNATPWINNPLPSSRRFALLPVQSDRGLTEMQLRKYGKKNAQENESDEQGFSTGMGGLQKGLGFLFGRS</sequence>
<keyword evidence="11" id="KW-1185">Reference proteome</keyword>
<evidence type="ECO:0000259" key="9">
    <source>
        <dbReference type="PROSITE" id="PS50222"/>
    </source>
</evidence>
<comment type="caution">
    <text evidence="10">The sequence shown here is derived from an EMBL/GenBank/DDBJ whole genome shotgun (WGS) entry which is preliminary data.</text>
</comment>
<evidence type="ECO:0000256" key="8">
    <source>
        <dbReference type="SAM" id="MobiDB-lite"/>
    </source>
</evidence>
<protein>
    <recommendedName>
        <fullName evidence="3">Conserved oligomeric Golgi complex subunit 1</fullName>
    </recommendedName>
</protein>
<dbReference type="PANTHER" id="PTHR31658">
    <property type="entry name" value="CONSERVED OLIGOMERIC GOLGI COMPLEX SUBUNIT 1"/>
    <property type="match status" value="1"/>
</dbReference>
<feature type="domain" description="EF-hand" evidence="9">
    <location>
        <begin position="667"/>
        <end position="702"/>
    </location>
</feature>
<dbReference type="AlphaFoldDB" id="A0A9N8DIX2"/>
<accession>A0A9N8DIX2</accession>
<dbReference type="OrthoDB" id="46189at2759"/>
<evidence type="ECO:0000256" key="1">
    <source>
        <dbReference type="ARBA" id="ARBA00004395"/>
    </source>
</evidence>
<keyword evidence="7" id="KW-0472">Membrane</keyword>
<dbReference type="GO" id="GO:0017119">
    <property type="term" value="C:Golgi transport complex"/>
    <property type="evidence" value="ECO:0007669"/>
    <property type="project" value="InterPro"/>
</dbReference>
<comment type="subcellular location">
    <subcellularLocation>
        <location evidence="1">Golgi apparatus membrane</location>
        <topology evidence="1">Peripheral membrane protein</topology>
    </subcellularLocation>
</comment>
<dbReference type="PANTHER" id="PTHR31658:SF0">
    <property type="entry name" value="CONSERVED OLIGOMERIC GOLGI COMPLEX SUBUNIT 1"/>
    <property type="match status" value="1"/>
</dbReference>
<dbReference type="InterPro" id="IPR033370">
    <property type="entry name" value="COG1"/>
</dbReference>
<evidence type="ECO:0000256" key="7">
    <source>
        <dbReference type="ARBA" id="ARBA00023136"/>
    </source>
</evidence>
<dbReference type="Pfam" id="PF08700">
    <property type="entry name" value="VPS51_Exo84_N"/>
    <property type="match status" value="1"/>
</dbReference>
<gene>
    <name evidence="10" type="ORF">SEMRO_152_G069550.1</name>
</gene>
<dbReference type="InterPro" id="IPR002048">
    <property type="entry name" value="EF_hand_dom"/>
</dbReference>
<dbReference type="Proteomes" id="UP001153069">
    <property type="component" value="Unassembled WGS sequence"/>
</dbReference>
<dbReference type="GO" id="GO:0000139">
    <property type="term" value="C:Golgi membrane"/>
    <property type="evidence" value="ECO:0007669"/>
    <property type="project" value="UniProtKB-SubCell"/>
</dbReference>
<evidence type="ECO:0000256" key="3">
    <source>
        <dbReference type="ARBA" id="ARBA00020978"/>
    </source>
</evidence>
<feature type="compositionally biased region" description="Polar residues" evidence="8">
    <location>
        <begin position="37"/>
        <end position="46"/>
    </location>
</feature>
<feature type="region of interest" description="Disordered" evidence="8">
    <location>
        <begin position="1"/>
        <end position="46"/>
    </location>
</feature>
<dbReference type="GO" id="GO:0006891">
    <property type="term" value="P:intra-Golgi vesicle-mediated transport"/>
    <property type="evidence" value="ECO:0007669"/>
    <property type="project" value="InterPro"/>
</dbReference>
<evidence type="ECO:0000313" key="11">
    <source>
        <dbReference type="Proteomes" id="UP001153069"/>
    </source>
</evidence>
<evidence type="ECO:0000256" key="4">
    <source>
        <dbReference type="ARBA" id="ARBA00022448"/>
    </source>
</evidence>
<proteinExistence type="inferred from homology"/>
<evidence type="ECO:0000256" key="2">
    <source>
        <dbReference type="ARBA" id="ARBA00006653"/>
    </source>
</evidence>
<feature type="compositionally biased region" description="Polar residues" evidence="8">
    <location>
        <begin position="1"/>
        <end position="10"/>
    </location>
</feature>
<name>A0A9N8DIX2_9STRA</name>
<evidence type="ECO:0000256" key="5">
    <source>
        <dbReference type="ARBA" id="ARBA00022927"/>
    </source>
</evidence>
<keyword evidence="4" id="KW-0813">Transport</keyword>
<dbReference type="EMBL" id="CAICTM010000151">
    <property type="protein sequence ID" value="CAB9502986.1"/>
    <property type="molecule type" value="Genomic_DNA"/>
</dbReference>
<comment type="similarity">
    <text evidence="2">Belongs to the COG1 family.</text>
</comment>
<keyword evidence="6" id="KW-0333">Golgi apparatus</keyword>
<organism evidence="10 11">
    <name type="scientific">Seminavis robusta</name>
    <dbReference type="NCBI Taxonomy" id="568900"/>
    <lineage>
        <taxon>Eukaryota</taxon>
        <taxon>Sar</taxon>
        <taxon>Stramenopiles</taxon>
        <taxon>Ochrophyta</taxon>
        <taxon>Bacillariophyta</taxon>
        <taxon>Bacillariophyceae</taxon>
        <taxon>Bacillariophycidae</taxon>
        <taxon>Naviculales</taxon>
        <taxon>Naviculaceae</taxon>
        <taxon>Seminavis</taxon>
    </lineage>
</organism>
<keyword evidence="5" id="KW-0653">Protein transport</keyword>
<dbReference type="PROSITE" id="PS50222">
    <property type="entry name" value="EF_HAND_2"/>
    <property type="match status" value="1"/>
</dbReference>
<dbReference type="GO" id="GO:0015031">
    <property type="term" value="P:protein transport"/>
    <property type="evidence" value="ECO:0007669"/>
    <property type="project" value="UniProtKB-KW"/>
</dbReference>
<evidence type="ECO:0000256" key="6">
    <source>
        <dbReference type="ARBA" id="ARBA00023034"/>
    </source>
</evidence>
<reference evidence="10" key="1">
    <citation type="submission" date="2020-06" db="EMBL/GenBank/DDBJ databases">
        <authorList>
            <consortium name="Plant Systems Biology data submission"/>
        </authorList>
    </citation>
    <scope>NUCLEOTIDE SEQUENCE</scope>
    <source>
        <strain evidence="10">D6</strain>
    </source>
</reference>
<dbReference type="GO" id="GO:0005509">
    <property type="term" value="F:calcium ion binding"/>
    <property type="evidence" value="ECO:0007669"/>
    <property type="project" value="InterPro"/>
</dbReference>